<dbReference type="Proteomes" id="UP001596317">
    <property type="component" value="Unassembled WGS sequence"/>
</dbReference>
<organism evidence="1 2">
    <name type="scientific">Deinococcus multiflagellatus</name>
    <dbReference type="NCBI Taxonomy" id="1656887"/>
    <lineage>
        <taxon>Bacteria</taxon>
        <taxon>Thermotogati</taxon>
        <taxon>Deinococcota</taxon>
        <taxon>Deinococci</taxon>
        <taxon>Deinococcales</taxon>
        <taxon>Deinococcaceae</taxon>
        <taxon>Deinococcus</taxon>
    </lineage>
</organism>
<dbReference type="RefSeq" id="WP_224611532.1">
    <property type="nucleotide sequence ID" value="NZ_JAIQXV010000018.1"/>
</dbReference>
<evidence type="ECO:0000313" key="1">
    <source>
        <dbReference type="EMBL" id="MFC6662211.1"/>
    </source>
</evidence>
<gene>
    <name evidence="1" type="ORF">ACFP90_19190</name>
</gene>
<name>A0ABW1ZPI7_9DEIO</name>
<protein>
    <submittedName>
        <fullName evidence="1">Uncharacterized protein</fullName>
    </submittedName>
</protein>
<sequence>MSPQRYALALELACQTISTCLDAAPLPEAERRRLHGVLGELQVAWGDHARLQAPLNTLRSALSQLPAEHALAARVSLQTISQWGGEVLEAAPPRRPVALG</sequence>
<evidence type="ECO:0000313" key="2">
    <source>
        <dbReference type="Proteomes" id="UP001596317"/>
    </source>
</evidence>
<dbReference type="EMBL" id="JBHSWB010000001">
    <property type="protein sequence ID" value="MFC6662211.1"/>
    <property type="molecule type" value="Genomic_DNA"/>
</dbReference>
<proteinExistence type="predicted"/>
<accession>A0ABW1ZPI7</accession>
<reference evidence="2" key="1">
    <citation type="journal article" date="2019" name="Int. J. Syst. Evol. Microbiol.">
        <title>The Global Catalogue of Microorganisms (GCM) 10K type strain sequencing project: providing services to taxonomists for standard genome sequencing and annotation.</title>
        <authorList>
            <consortium name="The Broad Institute Genomics Platform"/>
            <consortium name="The Broad Institute Genome Sequencing Center for Infectious Disease"/>
            <person name="Wu L."/>
            <person name="Ma J."/>
        </authorList>
    </citation>
    <scope>NUCLEOTIDE SEQUENCE [LARGE SCALE GENOMIC DNA]</scope>
    <source>
        <strain evidence="2">CCUG 63830</strain>
    </source>
</reference>
<comment type="caution">
    <text evidence="1">The sequence shown here is derived from an EMBL/GenBank/DDBJ whole genome shotgun (WGS) entry which is preliminary data.</text>
</comment>
<keyword evidence="2" id="KW-1185">Reference proteome</keyword>